<evidence type="ECO:0000256" key="3">
    <source>
        <dbReference type="ARBA" id="ARBA00022475"/>
    </source>
</evidence>
<feature type="transmembrane region" description="Helical" evidence="8">
    <location>
        <begin position="37"/>
        <end position="58"/>
    </location>
</feature>
<dbReference type="Proteomes" id="UP000563151">
    <property type="component" value="Unassembled WGS sequence"/>
</dbReference>
<keyword evidence="10" id="KW-1185">Reference proteome</keyword>
<dbReference type="Pfam" id="PF03006">
    <property type="entry name" value="HlyIII"/>
    <property type="match status" value="1"/>
</dbReference>
<dbReference type="GO" id="GO:0046872">
    <property type="term" value="F:metal ion binding"/>
    <property type="evidence" value="ECO:0007669"/>
    <property type="project" value="UniProtKB-KW"/>
</dbReference>
<dbReference type="AlphaFoldDB" id="A0A923J0B3"/>
<dbReference type="PANTHER" id="PTHR20855:SF3">
    <property type="entry name" value="LD03007P"/>
    <property type="match status" value="1"/>
</dbReference>
<keyword evidence="7" id="KW-0862">Zinc</keyword>
<keyword evidence="7" id="KW-0479">Metal-binding</keyword>
<evidence type="ECO:0000256" key="2">
    <source>
        <dbReference type="ARBA" id="ARBA00008488"/>
    </source>
</evidence>
<comment type="similarity">
    <text evidence="2">Belongs to the UPF0073 (Hly-III) family.</text>
</comment>
<feature type="transmembrane region" description="Helical" evidence="8">
    <location>
        <begin position="159"/>
        <end position="178"/>
    </location>
</feature>
<evidence type="ECO:0000256" key="4">
    <source>
        <dbReference type="ARBA" id="ARBA00022692"/>
    </source>
</evidence>
<protein>
    <submittedName>
        <fullName evidence="9">Hemolysin III family protein</fullName>
    </submittedName>
</protein>
<feature type="binding site" evidence="7">
    <location>
        <position position="62"/>
    </location>
    <ligand>
        <name>Zn(2+)</name>
        <dbReference type="ChEBI" id="CHEBI:29105"/>
    </ligand>
</feature>
<feature type="transmembrane region" description="Helical" evidence="8">
    <location>
        <begin position="79"/>
        <end position="98"/>
    </location>
</feature>
<feature type="binding site" evidence="7">
    <location>
        <position position="195"/>
    </location>
    <ligand>
        <name>Zn(2+)</name>
        <dbReference type="ChEBI" id="CHEBI:29105"/>
    </ligand>
</feature>
<comment type="caution">
    <text evidence="9">The sequence shown here is derived from an EMBL/GenBank/DDBJ whole genome shotgun (WGS) entry which is preliminary data.</text>
</comment>
<keyword evidence="4 8" id="KW-0812">Transmembrane</keyword>
<comment type="subcellular location">
    <subcellularLocation>
        <location evidence="1">Cell membrane</location>
        <topology evidence="1">Multi-pass membrane protein</topology>
    </subcellularLocation>
</comment>
<feature type="transmembrane region" description="Helical" evidence="8">
    <location>
        <begin position="12"/>
        <end position="31"/>
    </location>
</feature>
<keyword evidence="5 8" id="KW-1133">Transmembrane helix</keyword>
<evidence type="ECO:0000313" key="10">
    <source>
        <dbReference type="Proteomes" id="UP000563151"/>
    </source>
</evidence>
<evidence type="ECO:0000256" key="6">
    <source>
        <dbReference type="ARBA" id="ARBA00023136"/>
    </source>
</evidence>
<feature type="binding site" evidence="7">
    <location>
        <position position="191"/>
    </location>
    <ligand>
        <name>Zn(2+)</name>
        <dbReference type="ChEBI" id="CHEBI:29105"/>
    </ligand>
</feature>
<evidence type="ECO:0000256" key="1">
    <source>
        <dbReference type="ARBA" id="ARBA00004651"/>
    </source>
</evidence>
<evidence type="ECO:0000256" key="8">
    <source>
        <dbReference type="SAM" id="Phobius"/>
    </source>
</evidence>
<feature type="transmembrane region" description="Helical" evidence="8">
    <location>
        <begin position="135"/>
        <end position="153"/>
    </location>
</feature>
<keyword evidence="6 8" id="KW-0472">Membrane</keyword>
<name>A0A923J0B3_CLOTT</name>
<gene>
    <name evidence="9" type="ORF">HGG79_10185</name>
</gene>
<dbReference type="NCBIfam" id="TIGR01065">
    <property type="entry name" value="hlyIII"/>
    <property type="match status" value="1"/>
</dbReference>
<dbReference type="InterPro" id="IPR005744">
    <property type="entry name" value="Hy-lIII"/>
</dbReference>
<sequence length="216" mass="24743">MFQKFRDPISGLTHLIGAFLSLIGMIILIKLSMYKESIWAIISFSIFGVSLLLLYTASSTYHIAKVSKKVINILRKIDHSMIYILIAGTYTPICILTLKGYLGFTLFTIVWFLAILGVIFKLFWFNCPRKLSTAFYIIMGWLVIFFIVPIIKVLSLNGFMWLLLGGIFYTLGGVIYALKWPKINSKLFGFHEIFHIFVMLGSLCHYCLMLKLISLI</sequence>
<dbReference type="GO" id="GO:0140911">
    <property type="term" value="F:pore-forming activity"/>
    <property type="evidence" value="ECO:0007669"/>
    <property type="project" value="InterPro"/>
</dbReference>
<proteinExistence type="inferred from homology"/>
<reference evidence="9 10" key="1">
    <citation type="submission" date="2020-04" db="EMBL/GenBank/DDBJ databases">
        <title>Genomic insights into acetone-butanol-ethanol (ABE) fermentation by sequencing solventogenic clostridia strains.</title>
        <authorList>
            <person name="Brown S."/>
        </authorList>
    </citation>
    <scope>NUCLEOTIDE SEQUENCE [LARGE SCALE GENOMIC DNA]</scope>
    <source>
        <strain evidence="9 10">DJ011</strain>
    </source>
</reference>
<dbReference type="GO" id="GO:0005886">
    <property type="term" value="C:plasma membrane"/>
    <property type="evidence" value="ECO:0007669"/>
    <property type="project" value="UniProtKB-SubCell"/>
</dbReference>
<evidence type="ECO:0000256" key="7">
    <source>
        <dbReference type="PIRSR" id="PIRSR604254-1"/>
    </source>
</evidence>
<accession>A0A923J0B3</accession>
<dbReference type="EMBL" id="JAAZWO010000010">
    <property type="protein sequence ID" value="MBC2398141.1"/>
    <property type="molecule type" value="Genomic_DNA"/>
</dbReference>
<dbReference type="PANTHER" id="PTHR20855">
    <property type="entry name" value="ADIPOR/PROGESTIN RECEPTOR-RELATED"/>
    <property type="match status" value="1"/>
</dbReference>
<dbReference type="InterPro" id="IPR004254">
    <property type="entry name" value="AdipoR/HlyIII-related"/>
</dbReference>
<dbReference type="RefSeq" id="WP_173680194.1">
    <property type="nucleotide sequence ID" value="NZ_JAAZWO010000010.1"/>
</dbReference>
<keyword evidence="3" id="KW-1003">Cell membrane</keyword>
<feature type="transmembrane region" description="Helical" evidence="8">
    <location>
        <begin position="104"/>
        <end position="123"/>
    </location>
</feature>
<organism evidence="9 10">
    <name type="scientific">Clostridium tetanomorphum</name>
    <dbReference type="NCBI Taxonomy" id="1553"/>
    <lineage>
        <taxon>Bacteria</taxon>
        <taxon>Bacillati</taxon>
        <taxon>Bacillota</taxon>
        <taxon>Clostridia</taxon>
        <taxon>Eubacteriales</taxon>
        <taxon>Clostridiaceae</taxon>
        <taxon>Clostridium</taxon>
    </lineage>
</organism>
<evidence type="ECO:0000256" key="5">
    <source>
        <dbReference type="ARBA" id="ARBA00022989"/>
    </source>
</evidence>
<feature type="transmembrane region" description="Helical" evidence="8">
    <location>
        <begin position="190"/>
        <end position="213"/>
    </location>
</feature>
<evidence type="ECO:0000313" key="9">
    <source>
        <dbReference type="EMBL" id="MBC2398141.1"/>
    </source>
</evidence>